<name>A0A6F9E461_9BACL</name>
<protein>
    <recommendedName>
        <fullName evidence="4">ABC transporter permease</fullName>
    </recommendedName>
</protein>
<dbReference type="RefSeq" id="WP_170085124.1">
    <property type="nucleotide sequence ID" value="NZ_CP047972.1"/>
</dbReference>
<evidence type="ECO:0008006" key="4">
    <source>
        <dbReference type="Google" id="ProtNLM"/>
    </source>
</evidence>
<evidence type="ECO:0000313" key="2">
    <source>
        <dbReference type="EMBL" id="CAB3391616.1"/>
    </source>
</evidence>
<dbReference type="GO" id="GO:0005886">
    <property type="term" value="C:plasma membrane"/>
    <property type="evidence" value="ECO:0007669"/>
    <property type="project" value="UniProtKB-SubCell"/>
</dbReference>
<evidence type="ECO:0000256" key="1">
    <source>
        <dbReference type="SAM" id="Phobius"/>
    </source>
</evidence>
<keyword evidence="1" id="KW-0812">Transmembrane</keyword>
<dbReference type="AlphaFoldDB" id="A0A6F9E461"/>
<keyword evidence="1" id="KW-1133">Transmembrane helix</keyword>
<sequence length="285" mass="31039">MVPVMLLTWREILRRRVFLVTVLLTAVFLILYGWGLSYVARVGGRAPSVSNLLDQYLQGAGLLVAGVFFANFMVAFLVIFSSAGTISGEIESGILYSILPRPVERWQVYLGKWAGLAIWGLLYAGVLFWALVWMVHLFLDFPLDMTSLLRAFVALELMPLVLSAVTLLGSAYLPTLGNGVAVTLLYGLALLGGLMEQFMSVGSSSSAGERIGLVTSLLMPSDALYRRMVYEVTAGSGIPVGDSAARMLGPFASFNAPSDAFLVYVGVYIVAVLLWGCLRFTWRDI</sequence>
<proteinExistence type="predicted"/>
<organism evidence="2 3">
    <name type="scientific">Kyrpidia spormannii</name>
    <dbReference type="NCBI Taxonomy" id="2055160"/>
    <lineage>
        <taxon>Bacteria</taxon>
        <taxon>Bacillati</taxon>
        <taxon>Bacillota</taxon>
        <taxon>Bacilli</taxon>
        <taxon>Bacillales</taxon>
        <taxon>Alicyclobacillaceae</taxon>
        <taxon>Kyrpidia</taxon>
    </lineage>
</organism>
<dbReference type="Pfam" id="PF12679">
    <property type="entry name" value="ABC2_membrane_2"/>
    <property type="match status" value="1"/>
</dbReference>
<accession>A0A6F9E461</accession>
<feature type="transmembrane region" description="Helical" evidence="1">
    <location>
        <begin position="261"/>
        <end position="282"/>
    </location>
</feature>
<gene>
    <name evidence="2" type="ORF">COOX1_1000</name>
</gene>
<feature type="transmembrane region" description="Helical" evidence="1">
    <location>
        <begin position="113"/>
        <end position="136"/>
    </location>
</feature>
<feature type="transmembrane region" description="Helical" evidence="1">
    <location>
        <begin position="148"/>
        <end position="169"/>
    </location>
</feature>
<feature type="transmembrane region" description="Helical" evidence="1">
    <location>
        <begin position="17"/>
        <end position="36"/>
    </location>
</feature>
<reference evidence="2 3" key="1">
    <citation type="submission" date="2020-04" db="EMBL/GenBank/DDBJ databases">
        <authorList>
            <person name="Hogendoorn C."/>
        </authorList>
    </citation>
    <scope>NUCLEOTIDE SEQUENCE [LARGE SCALE GENOMIC DNA]</scope>
    <source>
        <strain evidence="2">COOX1</strain>
    </source>
</reference>
<feature type="transmembrane region" description="Helical" evidence="1">
    <location>
        <begin position="176"/>
        <end position="195"/>
    </location>
</feature>
<dbReference type="Proteomes" id="UP000502196">
    <property type="component" value="Chromosome"/>
</dbReference>
<dbReference type="PANTHER" id="PTHR43471">
    <property type="entry name" value="ABC TRANSPORTER PERMEASE"/>
    <property type="match status" value="1"/>
</dbReference>
<dbReference type="EMBL" id="LR792683">
    <property type="protein sequence ID" value="CAB3391616.1"/>
    <property type="molecule type" value="Genomic_DNA"/>
</dbReference>
<feature type="transmembrane region" description="Helical" evidence="1">
    <location>
        <begin position="56"/>
        <end position="80"/>
    </location>
</feature>
<dbReference type="GO" id="GO:0140359">
    <property type="term" value="F:ABC-type transporter activity"/>
    <property type="evidence" value="ECO:0007669"/>
    <property type="project" value="InterPro"/>
</dbReference>
<keyword evidence="1" id="KW-0472">Membrane</keyword>
<evidence type="ECO:0000313" key="3">
    <source>
        <dbReference type="Proteomes" id="UP000502196"/>
    </source>
</evidence>